<evidence type="ECO:0000313" key="1">
    <source>
        <dbReference type="EMBL" id="MDT0476217.1"/>
    </source>
</evidence>
<gene>
    <name evidence="1" type="ORF">RM863_29240</name>
</gene>
<evidence type="ECO:0000313" key="2">
    <source>
        <dbReference type="Proteomes" id="UP001180489"/>
    </source>
</evidence>
<dbReference type="RefSeq" id="WP_311636932.1">
    <property type="nucleotide sequence ID" value="NZ_JAVRFF010000039.1"/>
</dbReference>
<name>A0ABU2UTS5_9ACTN</name>
<reference evidence="1" key="1">
    <citation type="submission" date="2024-05" db="EMBL/GenBank/DDBJ databases">
        <title>30 novel species of actinomycetes from the DSMZ collection.</title>
        <authorList>
            <person name="Nouioui I."/>
        </authorList>
    </citation>
    <scope>NUCLEOTIDE SEQUENCE</scope>
    <source>
        <strain evidence="1">DSM 41014</strain>
    </source>
</reference>
<dbReference type="EMBL" id="JAVRFF010000039">
    <property type="protein sequence ID" value="MDT0476217.1"/>
    <property type="molecule type" value="Genomic_DNA"/>
</dbReference>
<dbReference type="Proteomes" id="UP001180489">
    <property type="component" value="Unassembled WGS sequence"/>
</dbReference>
<comment type="caution">
    <text evidence="1">The sequence shown here is derived from an EMBL/GenBank/DDBJ whole genome shotgun (WGS) entry which is preliminary data.</text>
</comment>
<accession>A0ABU2UTS5</accession>
<keyword evidence="2" id="KW-1185">Reference proteome</keyword>
<sequence>MSRQHPQTAQIRALLDAGRNDAHIAEQLDVNVRVVREVRREAGLPPAPRAAWRRRPHPKAQTIRVLLAEGHTDAAIREETGADLRTIARLRHEGGFGKATITRRRGRPHPKDAQIRELLKTGLSSAEVARRLHADPAAVRRIRAAARIPLPARRTLEEKWAANTRPLEGGHLEWTGERVGTSRSPIMRYREQLYSPGAIAFRMRTGRHAVGRVQAECGVHQCVAPACVEDQPGRKARRDADRRADRAYRVIFGETAG</sequence>
<proteinExistence type="predicted"/>
<organism evidence="1 2">
    <name type="scientific">Streptomyces hintoniae</name>
    <dbReference type="NCBI Taxonomy" id="3075521"/>
    <lineage>
        <taxon>Bacteria</taxon>
        <taxon>Bacillati</taxon>
        <taxon>Actinomycetota</taxon>
        <taxon>Actinomycetes</taxon>
        <taxon>Kitasatosporales</taxon>
        <taxon>Streptomycetaceae</taxon>
        <taxon>Streptomyces</taxon>
    </lineage>
</organism>
<protein>
    <submittedName>
        <fullName evidence="1">Uncharacterized protein</fullName>
    </submittedName>
</protein>